<reference evidence="7" key="1">
    <citation type="submission" date="2017-09" db="EMBL/GenBank/DDBJ databases">
        <title>Depth-based differentiation of microbial function through sediment-hosted aquifers and enrichment of novel symbionts in the deep terrestrial subsurface.</title>
        <authorList>
            <person name="Probst A.J."/>
            <person name="Ladd B."/>
            <person name="Jarett J.K."/>
            <person name="Geller-Mcgrath D.E."/>
            <person name="Sieber C.M.K."/>
            <person name="Emerson J.B."/>
            <person name="Anantharaman K."/>
            <person name="Thomas B.C."/>
            <person name="Malmstrom R."/>
            <person name="Stieglmeier M."/>
            <person name="Klingl A."/>
            <person name="Woyke T."/>
            <person name="Ryan C.M."/>
            <person name="Banfield J.F."/>
        </authorList>
    </citation>
    <scope>NUCLEOTIDE SEQUENCE [LARGE SCALE GENOMIC DNA]</scope>
</reference>
<evidence type="ECO:0000256" key="3">
    <source>
        <dbReference type="ARBA" id="ARBA00023274"/>
    </source>
</evidence>
<name>A0A2M6YUP0_9BACT</name>
<dbReference type="EMBL" id="PEWY01000057">
    <property type="protein sequence ID" value="PIU37216.1"/>
    <property type="molecule type" value="Genomic_DNA"/>
</dbReference>
<dbReference type="SUPFAM" id="SSF57829">
    <property type="entry name" value="Zn-binding ribosomal proteins"/>
    <property type="match status" value="1"/>
</dbReference>
<evidence type="ECO:0000256" key="2">
    <source>
        <dbReference type="ARBA" id="ARBA00022980"/>
    </source>
</evidence>
<dbReference type="NCBIfam" id="NF001764">
    <property type="entry name" value="PRK00504.1"/>
    <property type="match status" value="1"/>
</dbReference>
<dbReference type="InterPro" id="IPR011332">
    <property type="entry name" value="Ribosomal_zn-bd"/>
</dbReference>
<dbReference type="GO" id="GO:0006412">
    <property type="term" value="P:translation"/>
    <property type="evidence" value="ECO:0007669"/>
    <property type="project" value="UniProtKB-UniRule"/>
</dbReference>
<dbReference type="GO" id="GO:0005737">
    <property type="term" value="C:cytoplasm"/>
    <property type="evidence" value="ECO:0007669"/>
    <property type="project" value="UniProtKB-ARBA"/>
</dbReference>
<dbReference type="Gene3D" id="2.20.28.120">
    <property type="entry name" value="Ribosomal protein L33"/>
    <property type="match status" value="1"/>
</dbReference>
<dbReference type="PANTHER" id="PTHR43168:SF2">
    <property type="entry name" value="LARGE RIBOSOMAL SUBUNIT PROTEIN BL33C"/>
    <property type="match status" value="1"/>
</dbReference>
<sequence length="57" mass="6482">MAKKGSRIDLGLVCEVCKSVNYVVEKNKVNTTSALKLNKFCKKCRKHTSHKETKKLD</sequence>
<evidence type="ECO:0000256" key="1">
    <source>
        <dbReference type="ARBA" id="ARBA00007596"/>
    </source>
</evidence>
<dbReference type="HAMAP" id="MF_00294">
    <property type="entry name" value="Ribosomal_bL33"/>
    <property type="match status" value="1"/>
</dbReference>
<dbReference type="NCBIfam" id="TIGR01023">
    <property type="entry name" value="rpmG_bact"/>
    <property type="match status" value="1"/>
</dbReference>
<dbReference type="InterPro" id="IPR001705">
    <property type="entry name" value="Ribosomal_bL33"/>
</dbReference>
<evidence type="ECO:0000256" key="4">
    <source>
        <dbReference type="ARBA" id="ARBA00035176"/>
    </source>
</evidence>
<gene>
    <name evidence="5 6" type="primary">rpmG</name>
    <name evidence="6" type="ORF">COT02_01955</name>
</gene>
<evidence type="ECO:0000313" key="6">
    <source>
        <dbReference type="EMBL" id="PIU37216.1"/>
    </source>
</evidence>
<organism evidence="6 7">
    <name type="scientific">Candidatus Roizmanbacteria bacterium CG07_land_8_20_14_0_80_34_15</name>
    <dbReference type="NCBI Taxonomy" id="1974849"/>
    <lineage>
        <taxon>Bacteria</taxon>
        <taxon>Candidatus Roizmaniibacteriota</taxon>
    </lineage>
</organism>
<dbReference type="NCBIfam" id="NF001860">
    <property type="entry name" value="PRK00595.1"/>
    <property type="match status" value="1"/>
</dbReference>
<evidence type="ECO:0000256" key="5">
    <source>
        <dbReference type="HAMAP-Rule" id="MF_00294"/>
    </source>
</evidence>
<dbReference type="Pfam" id="PF00471">
    <property type="entry name" value="Ribosomal_L33"/>
    <property type="match status" value="1"/>
</dbReference>
<keyword evidence="3 5" id="KW-0687">Ribonucleoprotein</keyword>
<evidence type="ECO:0000313" key="7">
    <source>
        <dbReference type="Proteomes" id="UP000230184"/>
    </source>
</evidence>
<dbReference type="GO" id="GO:0005840">
    <property type="term" value="C:ribosome"/>
    <property type="evidence" value="ECO:0007669"/>
    <property type="project" value="UniProtKB-KW"/>
</dbReference>
<protein>
    <recommendedName>
        <fullName evidence="4 5">Large ribosomal subunit protein bL33</fullName>
    </recommendedName>
</protein>
<dbReference type="GO" id="GO:0003735">
    <property type="term" value="F:structural constituent of ribosome"/>
    <property type="evidence" value="ECO:0007669"/>
    <property type="project" value="InterPro"/>
</dbReference>
<dbReference type="Proteomes" id="UP000230184">
    <property type="component" value="Unassembled WGS sequence"/>
</dbReference>
<dbReference type="InterPro" id="IPR038584">
    <property type="entry name" value="Ribosomal_bL33_sf"/>
</dbReference>
<proteinExistence type="inferred from homology"/>
<dbReference type="AlphaFoldDB" id="A0A2M6YUP0"/>
<dbReference type="PANTHER" id="PTHR43168">
    <property type="entry name" value="50S RIBOSOMAL PROTEIN L33, CHLOROPLASTIC"/>
    <property type="match status" value="1"/>
</dbReference>
<accession>A0A2M6YUP0</accession>
<keyword evidence="2 5" id="KW-0689">Ribosomal protein</keyword>
<comment type="similarity">
    <text evidence="1 5">Belongs to the bacterial ribosomal protein bL33 family.</text>
</comment>
<comment type="caution">
    <text evidence="6">The sequence shown here is derived from an EMBL/GenBank/DDBJ whole genome shotgun (WGS) entry which is preliminary data.</text>
</comment>
<dbReference type="GO" id="GO:1990904">
    <property type="term" value="C:ribonucleoprotein complex"/>
    <property type="evidence" value="ECO:0007669"/>
    <property type="project" value="UniProtKB-KW"/>
</dbReference>